<dbReference type="AlphaFoldDB" id="A0A4Y3RE42"/>
<gene>
    <name evidence="2" type="ORF">SGA01_16310</name>
</gene>
<reference evidence="2 3" key="1">
    <citation type="submission" date="2019-06" db="EMBL/GenBank/DDBJ databases">
        <title>Whole genome shotgun sequence of Streptomyces gardneri NBRC 12865.</title>
        <authorList>
            <person name="Hosoyama A."/>
            <person name="Uohara A."/>
            <person name="Ohji S."/>
            <person name="Ichikawa N."/>
        </authorList>
    </citation>
    <scope>NUCLEOTIDE SEQUENCE [LARGE SCALE GENOMIC DNA]</scope>
    <source>
        <strain evidence="2 3">NBRC 12865</strain>
    </source>
</reference>
<dbReference type="Gene3D" id="2.120.10.70">
    <property type="entry name" value="Fucose-specific lectin"/>
    <property type="match status" value="2"/>
</dbReference>
<protein>
    <submittedName>
        <fullName evidence="2">Uncharacterized protein</fullName>
    </submittedName>
</protein>
<dbReference type="Proteomes" id="UP000315226">
    <property type="component" value="Unassembled WGS sequence"/>
</dbReference>
<accession>A0A4Y3RE42</accession>
<feature type="region of interest" description="Disordered" evidence="1">
    <location>
        <begin position="1"/>
        <end position="30"/>
    </location>
</feature>
<evidence type="ECO:0000256" key="1">
    <source>
        <dbReference type="SAM" id="MobiDB-lite"/>
    </source>
</evidence>
<dbReference type="SUPFAM" id="SSF89372">
    <property type="entry name" value="Fucose-specific lectin"/>
    <property type="match status" value="1"/>
</dbReference>
<organism evidence="2 3">
    <name type="scientific">Streptomyces gardneri</name>
    <dbReference type="NCBI Taxonomy" id="66892"/>
    <lineage>
        <taxon>Bacteria</taxon>
        <taxon>Bacillati</taxon>
        <taxon>Actinomycetota</taxon>
        <taxon>Actinomycetes</taxon>
        <taxon>Kitasatosporales</taxon>
        <taxon>Streptomycetaceae</taxon>
        <taxon>Streptomyces</taxon>
    </lineage>
</organism>
<evidence type="ECO:0000313" key="2">
    <source>
        <dbReference type="EMBL" id="GEB56026.1"/>
    </source>
</evidence>
<sequence length="1080" mass="117686">MADPLTEAQQDVQKYRDLLQSDPQSPDRNPWRNALASALCDRLAPTLKPLRPDDAAAAAREGIAITRELLAEGAFPQSRQGFARRIAAAAEYLPAAEAVTATEASTAIYRELAEARPDDMEQIAWLAWVLAGKLAPRRAAAQQTDGAAASAREAVLLTRRILAAPVLPPNAAGHALLIGDTARYLPPGEAVDATAVAIDVFRRLSAADPGNLRLRDQVAESLSGRLAPRQAAVGRHTEAEESARESVQITKDVVQDPAAAGNLRGYGRRILMVAQYLPVEEMLRETEFAVGLYRRFAHLDPHNEGATGDLVWAMTVWADRLDRIGRHKAAKAVRDDAAKVAEYGEHSLAGEDVRFLPCTPVSVVSRHLGQLDVFAVGEDGRVWSHWWHTMWHEYLSLGTKTFPDGTVVSAVTRSRDYLDVFAVDGDGRLCTIWWTAADGWKPEWVPVAGSGIFPALTPVTTLSRNSDLMDAWLVDRDGTVNGVWWNGQWKGWYTLPGPKFPRCAPITSVSRNDDTMEIWAVDEHGAVWGIGWNGTWDPANWTLIGGKTFRPGTRIAAASRDTDKMEIWAVDENGEVWGCWWDAGWHDWYRIPGMTFPQGTPLSATSRRDGSHLELFGVGADGCVYGAWFDGDNWNHPGEDGQPKYWFRRGTEKDKLPPLTPLAVQLRVVPPPSHLFAIDVFGVGTDAGIHGTRFLESWRPWYRLPVPVIKFQKPIESGGLAALGGWAGVNVCIDGSLQWYGHAHDSGADGYDFGVAFYLRSEKRMIALSHNGSVSASRSDHDWEEIHPPNGAVAGILSDLLGAEASMNMQYTSHIGQTLEGVVSLGLKWFVGSVLGDVAGGLAIFAGVELGSLIATGEFGAGAVILEEVLWMAGPGNTLLAVAAHAITELGYDEKEIPLEAYELIDEHVFHHTLPAHEDLRITNIGGEASSGEQRPFTMSSPVGGKIRLNMGQAGFDDPIGYGVGKAGATGLPIIPYEVLVHELVHAWQIRWTGFDLSWFADATSASVEGETSYLYGPPGPEFAGGFTIEGQAQIVSDWFSEHAANATDPKAGFAQLTENKAVTDPYFRYIQDNIRLGNY</sequence>
<comment type="caution">
    <text evidence="2">The sequence shown here is derived from an EMBL/GenBank/DDBJ whole genome shotgun (WGS) entry which is preliminary data.</text>
</comment>
<keyword evidence="3" id="KW-1185">Reference proteome</keyword>
<evidence type="ECO:0000313" key="3">
    <source>
        <dbReference type="Proteomes" id="UP000315226"/>
    </source>
</evidence>
<dbReference type="EMBL" id="BJMN01000010">
    <property type="protein sequence ID" value="GEB56026.1"/>
    <property type="molecule type" value="Genomic_DNA"/>
</dbReference>
<dbReference type="RefSeq" id="WP_167534041.1">
    <property type="nucleotide sequence ID" value="NZ_BJMN01000010.1"/>
</dbReference>
<name>A0A4Y3RE42_9ACTN</name>
<proteinExistence type="predicted"/>